<sequence>MAESVGKDLKGVKESSCGKIDEILKRKREQSGEGRREEDIFKSCKKTPRSPEKGRMEGEGEIWEILKGWKEEMEDAAKEVRGMKGWKEEIRMMKEEVKEGIKEQGGWLRGEVEELRREFREREELEGGKGGVEELYQGAGGEA</sequence>
<reference evidence="2 3" key="1">
    <citation type="submission" date="2015-04" db="EMBL/GenBank/DDBJ databases">
        <title>Lasius niger genome sequencing.</title>
        <authorList>
            <person name="Konorov E.A."/>
            <person name="Nikitin M.A."/>
            <person name="Kirill M.V."/>
            <person name="Chang P."/>
        </authorList>
    </citation>
    <scope>NUCLEOTIDE SEQUENCE [LARGE SCALE GENOMIC DNA]</scope>
    <source>
        <tissue evidence="2">Whole</tissue>
    </source>
</reference>
<dbReference type="AlphaFoldDB" id="A0A0J7KR90"/>
<evidence type="ECO:0000313" key="2">
    <source>
        <dbReference type="EMBL" id="KMQ92892.1"/>
    </source>
</evidence>
<name>A0A0J7KR90_LASNI</name>
<accession>A0A0J7KR90</accession>
<feature type="region of interest" description="Disordered" evidence="1">
    <location>
        <begin position="21"/>
        <end position="58"/>
    </location>
</feature>
<comment type="caution">
    <text evidence="2">The sequence shown here is derived from an EMBL/GenBank/DDBJ whole genome shotgun (WGS) entry which is preliminary data.</text>
</comment>
<dbReference type="PaxDb" id="67767-A0A0J7KR90"/>
<feature type="compositionally biased region" description="Basic and acidic residues" evidence="1">
    <location>
        <begin position="21"/>
        <end position="42"/>
    </location>
</feature>
<evidence type="ECO:0000313" key="3">
    <source>
        <dbReference type="Proteomes" id="UP000036403"/>
    </source>
</evidence>
<evidence type="ECO:0000256" key="1">
    <source>
        <dbReference type="SAM" id="MobiDB-lite"/>
    </source>
</evidence>
<gene>
    <name evidence="2" type="ORF">RF55_7068</name>
</gene>
<proteinExistence type="predicted"/>
<organism evidence="2 3">
    <name type="scientific">Lasius niger</name>
    <name type="common">Black garden ant</name>
    <dbReference type="NCBI Taxonomy" id="67767"/>
    <lineage>
        <taxon>Eukaryota</taxon>
        <taxon>Metazoa</taxon>
        <taxon>Ecdysozoa</taxon>
        <taxon>Arthropoda</taxon>
        <taxon>Hexapoda</taxon>
        <taxon>Insecta</taxon>
        <taxon>Pterygota</taxon>
        <taxon>Neoptera</taxon>
        <taxon>Endopterygota</taxon>
        <taxon>Hymenoptera</taxon>
        <taxon>Apocrita</taxon>
        <taxon>Aculeata</taxon>
        <taxon>Formicoidea</taxon>
        <taxon>Formicidae</taxon>
        <taxon>Formicinae</taxon>
        <taxon>Lasius</taxon>
        <taxon>Lasius</taxon>
    </lineage>
</organism>
<dbReference type="EMBL" id="LBMM01004019">
    <property type="protein sequence ID" value="KMQ92892.1"/>
    <property type="molecule type" value="Genomic_DNA"/>
</dbReference>
<dbReference type="Proteomes" id="UP000036403">
    <property type="component" value="Unassembled WGS sequence"/>
</dbReference>
<protein>
    <submittedName>
        <fullName evidence="2">Uncharacterized protein</fullName>
    </submittedName>
</protein>
<feature type="compositionally biased region" description="Basic and acidic residues" evidence="1">
    <location>
        <begin position="49"/>
        <end position="58"/>
    </location>
</feature>
<keyword evidence="3" id="KW-1185">Reference proteome</keyword>